<dbReference type="Pfam" id="PF00884">
    <property type="entry name" value="Sulfatase"/>
    <property type="match status" value="1"/>
</dbReference>
<keyword evidence="4" id="KW-0106">Calcium</keyword>
<accession>A0AAP8NNH2</accession>
<reference evidence="7 8" key="1">
    <citation type="journal article" date="2017" name="BMC Genomics">
        <title>Genome sequencing of 39 Akkermansia muciniphila isolates reveals its population structure, genomic and functional diverisity, and global distribution in mammalian gut microbiotas.</title>
        <authorList>
            <person name="Guo X."/>
            <person name="Li S."/>
            <person name="Zhang J."/>
            <person name="Wu F."/>
            <person name="Li X."/>
            <person name="Wu D."/>
            <person name="Zhang M."/>
            <person name="Ou Z."/>
            <person name="Jie Z."/>
            <person name="Yan Q."/>
            <person name="Li P."/>
            <person name="Yi J."/>
            <person name="Peng Y."/>
        </authorList>
    </citation>
    <scope>NUCLEOTIDE SEQUENCE [LARGE SCALE GENOMIC DNA]</scope>
    <source>
        <strain evidence="7 8">GP43</strain>
    </source>
</reference>
<evidence type="ECO:0000313" key="7">
    <source>
        <dbReference type="EMBL" id="PNC56949.1"/>
    </source>
</evidence>
<dbReference type="GO" id="GO:0046872">
    <property type="term" value="F:metal ion binding"/>
    <property type="evidence" value="ECO:0007669"/>
    <property type="project" value="UniProtKB-KW"/>
</dbReference>
<organism evidence="7 8">
    <name type="scientific">Akkermansia muciniphila</name>
    <dbReference type="NCBI Taxonomy" id="239935"/>
    <lineage>
        <taxon>Bacteria</taxon>
        <taxon>Pseudomonadati</taxon>
        <taxon>Verrucomicrobiota</taxon>
        <taxon>Verrucomicrobiia</taxon>
        <taxon>Verrucomicrobiales</taxon>
        <taxon>Akkermansiaceae</taxon>
        <taxon>Akkermansia</taxon>
    </lineage>
</organism>
<dbReference type="PANTHER" id="PTHR42693:SF53">
    <property type="entry name" value="ENDO-4-O-SULFATASE"/>
    <property type="match status" value="1"/>
</dbReference>
<dbReference type="InterPro" id="IPR000917">
    <property type="entry name" value="Sulfatase_N"/>
</dbReference>
<name>A0AAP8NNH2_9BACT</name>
<dbReference type="PANTHER" id="PTHR42693">
    <property type="entry name" value="ARYLSULFATASE FAMILY MEMBER"/>
    <property type="match status" value="1"/>
</dbReference>
<feature type="signal peptide" evidence="5">
    <location>
        <begin position="1"/>
        <end position="29"/>
    </location>
</feature>
<sequence>MCRVLYRMRFFKSVFYCVLSVASLHAAQAAPPNVVLINADDLGWAEVGCYGQKKIKTPNIDKLASEGQRWVYFYSGAPVCSPSRNVLMTGKHTGSCDVQDLKRVDADENWRDLKGDWPIRTETYTLPEAMKKAGYATAVFGKWGIGDFGSTGAPDKHGVNRFYGYTDQKACHTYYPPYLWNNGKKEVLNTSLTAATIGHGSQPKGEVLADTYRAEQHSSDLIADKMLEFVKEKAHGKQPFFLYYAPLEPHVAMQPLQEWIDRYPREWDKSPYRGNRGYLPHPRPRAAYAGMISQMDHNVGRLLDTLKACGLDKNTIVIFTSDNGTTHDAGGVDHRFFNSVADLKGLKGQLYEGGIRVPGIIRWPGKIAPGKTITQPAFHADVMPTLCALTGADAGSPLGTDLSPVLLGKKSALHDRNPLVWAGGGYGGQVAVRFDSKKVIRRNLFPGKKPDNWEVYDIVKDPAEKNNIAAENRDLINRAIAILDREYQPAPGFQALRYKAPEQAAE</sequence>
<evidence type="ECO:0000256" key="2">
    <source>
        <dbReference type="ARBA" id="ARBA00022723"/>
    </source>
</evidence>
<protein>
    <submittedName>
        <fullName evidence="7">Sulfatase</fullName>
    </submittedName>
</protein>
<dbReference type="Gene3D" id="3.30.1120.10">
    <property type="match status" value="1"/>
</dbReference>
<dbReference type="PROSITE" id="PS00523">
    <property type="entry name" value="SULFATASE_1"/>
    <property type="match status" value="1"/>
</dbReference>
<evidence type="ECO:0000256" key="5">
    <source>
        <dbReference type="SAM" id="SignalP"/>
    </source>
</evidence>
<dbReference type="InterPro" id="IPR050738">
    <property type="entry name" value="Sulfatase"/>
</dbReference>
<evidence type="ECO:0000256" key="1">
    <source>
        <dbReference type="ARBA" id="ARBA00008779"/>
    </source>
</evidence>
<dbReference type="Gene3D" id="3.40.720.10">
    <property type="entry name" value="Alkaline Phosphatase, subunit A"/>
    <property type="match status" value="1"/>
</dbReference>
<evidence type="ECO:0000256" key="3">
    <source>
        <dbReference type="ARBA" id="ARBA00022801"/>
    </source>
</evidence>
<dbReference type="GO" id="GO:0004065">
    <property type="term" value="F:arylsulfatase activity"/>
    <property type="evidence" value="ECO:0007669"/>
    <property type="project" value="TreeGrafter"/>
</dbReference>
<evidence type="ECO:0000313" key="8">
    <source>
        <dbReference type="Proteomes" id="UP000235914"/>
    </source>
</evidence>
<dbReference type="EMBL" id="PJKN01000002">
    <property type="protein sequence ID" value="PNC56949.1"/>
    <property type="molecule type" value="Genomic_DNA"/>
</dbReference>
<dbReference type="InterPro" id="IPR024607">
    <property type="entry name" value="Sulfatase_CS"/>
</dbReference>
<dbReference type="AlphaFoldDB" id="A0AAP8NNH2"/>
<dbReference type="InterPro" id="IPR017850">
    <property type="entry name" value="Alkaline_phosphatase_core_sf"/>
</dbReference>
<comment type="caution">
    <text evidence="7">The sequence shown here is derived from an EMBL/GenBank/DDBJ whole genome shotgun (WGS) entry which is preliminary data.</text>
</comment>
<proteinExistence type="inferred from homology"/>
<gene>
    <name evidence="7" type="ORF">CXU09_05065</name>
</gene>
<evidence type="ECO:0000256" key="4">
    <source>
        <dbReference type="ARBA" id="ARBA00022837"/>
    </source>
</evidence>
<keyword evidence="3" id="KW-0378">Hydrolase</keyword>
<feature type="domain" description="Sulfatase N-terminal" evidence="6">
    <location>
        <begin position="32"/>
        <end position="392"/>
    </location>
</feature>
<dbReference type="Proteomes" id="UP000235914">
    <property type="component" value="Unassembled WGS sequence"/>
</dbReference>
<dbReference type="SUPFAM" id="SSF53649">
    <property type="entry name" value="Alkaline phosphatase-like"/>
    <property type="match status" value="1"/>
</dbReference>
<comment type="similarity">
    <text evidence="1">Belongs to the sulfatase family.</text>
</comment>
<evidence type="ECO:0000259" key="6">
    <source>
        <dbReference type="Pfam" id="PF00884"/>
    </source>
</evidence>
<keyword evidence="5" id="KW-0732">Signal</keyword>
<feature type="chain" id="PRO_5042880712" evidence="5">
    <location>
        <begin position="30"/>
        <end position="506"/>
    </location>
</feature>
<keyword evidence="2" id="KW-0479">Metal-binding</keyword>
<dbReference type="CDD" id="cd16145">
    <property type="entry name" value="ARS_like"/>
    <property type="match status" value="1"/>
</dbReference>